<reference evidence="2" key="1">
    <citation type="submission" date="2021-02" db="EMBL/GenBank/DDBJ databases">
        <authorList>
            <person name="Dougan E. K."/>
            <person name="Rhodes N."/>
            <person name="Thang M."/>
            <person name="Chan C."/>
        </authorList>
    </citation>
    <scope>NUCLEOTIDE SEQUENCE</scope>
</reference>
<evidence type="ECO:0000256" key="1">
    <source>
        <dbReference type="SAM" id="MobiDB-lite"/>
    </source>
</evidence>
<keyword evidence="3" id="KW-1185">Reference proteome</keyword>
<dbReference type="OrthoDB" id="415909at2759"/>
<proteinExistence type="predicted"/>
<feature type="compositionally biased region" description="Basic and acidic residues" evidence="1">
    <location>
        <begin position="316"/>
        <end position="326"/>
    </location>
</feature>
<dbReference type="Proteomes" id="UP000601435">
    <property type="component" value="Unassembled WGS sequence"/>
</dbReference>
<evidence type="ECO:0000313" key="3">
    <source>
        <dbReference type="Proteomes" id="UP000601435"/>
    </source>
</evidence>
<protein>
    <submittedName>
        <fullName evidence="2">HCN2 protein</fullName>
    </submittedName>
</protein>
<dbReference type="EMBL" id="CAJNJA010070785">
    <property type="protein sequence ID" value="CAE7901785.1"/>
    <property type="molecule type" value="Genomic_DNA"/>
</dbReference>
<feature type="region of interest" description="Disordered" evidence="1">
    <location>
        <begin position="308"/>
        <end position="337"/>
    </location>
</feature>
<accession>A0A813BGI6</accession>
<sequence>MAAADICHTLLTERRPSDDSNSQEFASALGQKLAWSDAIPETATSGYGSLQAGLGRVGNVLGDTHIDECKDAGCIQGPVPSDVTSSLLSSGFGPHFTANLLLTESEATTLDTWKAVDAPTTGWRDSQQGFAVVSSLQTLAISLSRLSSKPSICKILENNEEIVRFGGPSSPSGVHSYARQLKRSAIAYGRPALKPSEKPVNNSGCESPKAVLDVDLSDSDFRQSQEEPHTKLIHLVRRQVYETIAKEQSACPVVVRFRGPLAAQQENSNSADDAPTIQIEVQIDLAVETETCPSSADTVAASLRSSPEYYDDSLEPSEHSAIHELQDSTSSTRRNSAEAHELVMQVVEGLDRTDRTHQGRDAEMLTTQRRRPELHTQLPCAVMAHPVVSSDETFHCELQEALAGNLTSNEGHVSGRPGALAPYGPSMQGEGPCVGLGWLRAPAQQTSWQTSFMPQNAWRFPEEGGPSQGAERAELRELESRAIVAARRSQTLGPPADTAASTAGMASMAAASDLLQTAPNALQKDFMASALEPQQPDAETMVSVSDSSKDVLVRLLRQLRDLREETRMLTEPWVKRRMETVTLPSSNGR</sequence>
<gene>
    <name evidence="2" type="primary">HCN2</name>
    <name evidence="2" type="ORF">SNEC2469_LOCUS30370</name>
</gene>
<comment type="caution">
    <text evidence="2">The sequence shown here is derived from an EMBL/GenBank/DDBJ whole genome shotgun (WGS) entry which is preliminary data.</text>
</comment>
<dbReference type="AlphaFoldDB" id="A0A813BGI6"/>
<evidence type="ECO:0000313" key="2">
    <source>
        <dbReference type="EMBL" id="CAE7901785.1"/>
    </source>
</evidence>
<organism evidence="2 3">
    <name type="scientific">Symbiodinium necroappetens</name>
    <dbReference type="NCBI Taxonomy" id="1628268"/>
    <lineage>
        <taxon>Eukaryota</taxon>
        <taxon>Sar</taxon>
        <taxon>Alveolata</taxon>
        <taxon>Dinophyceae</taxon>
        <taxon>Suessiales</taxon>
        <taxon>Symbiodiniaceae</taxon>
        <taxon>Symbiodinium</taxon>
    </lineage>
</organism>
<name>A0A813BGI6_9DINO</name>